<dbReference type="Gene3D" id="1.10.4100.10">
    <property type="entry name" value="2-methylcitrate dehydratase PrpD"/>
    <property type="match status" value="1"/>
</dbReference>
<proteinExistence type="inferred from homology"/>
<accession>A0ABW6T0I9</accession>
<feature type="domain" description="MmgE/PrpD C-terminal" evidence="3">
    <location>
        <begin position="280"/>
        <end position="430"/>
    </location>
</feature>
<gene>
    <name evidence="4" type="ORF">ACFYXI_27745</name>
</gene>
<dbReference type="Gene3D" id="3.30.1330.40">
    <property type="entry name" value="RutC-like"/>
    <property type="match status" value="2"/>
</dbReference>
<keyword evidence="5" id="KW-1185">Reference proteome</keyword>
<dbReference type="Gene3D" id="3.30.1330.120">
    <property type="entry name" value="2-methylcitrate dehydratase PrpD"/>
    <property type="match status" value="1"/>
</dbReference>
<evidence type="ECO:0000256" key="1">
    <source>
        <dbReference type="ARBA" id="ARBA00006174"/>
    </source>
</evidence>
<organism evidence="4 5">
    <name type="scientific">Microtetraspora malaysiensis</name>
    <dbReference type="NCBI Taxonomy" id="161358"/>
    <lineage>
        <taxon>Bacteria</taxon>
        <taxon>Bacillati</taxon>
        <taxon>Actinomycetota</taxon>
        <taxon>Actinomycetes</taxon>
        <taxon>Streptosporangiales</taxon>
        <taxon>Streptosporangiaceae</taxon>
        <taxon>Microtetraspora</taxon>
    </lineage>
</organism>
<dbReference type="InterPro" id="IPR035959">
    <property type="entry name" value="RutC-like_sf"/>
</dbReference>
<dbReference type="Pfam" id="PF19305">
    <property type="entry name" value="MmgE_PrpD_C"/>
    <property type="match status" value="1"/>
</dbReference>
<dbReference type="InterPro" id="IPR006175">
    <property type="entry name" value="YjgF/YER057c/UK114"/>
</dbReference>
<dbReference type="InterPro" id="IPR045337">
    <property type="entry name" value="MmgE_PrpD_C"/>
</dbReference>
<dbReference type="InterPro" id="IPR042188">
    <property type="entry name" value="MmgE/PrpD_sf_2"/>
</dbReference>
<evidence type="ECO:0000313" key="4">
    <source>
        <dbReference type="EMBL" id="MFF3669390.1"/>
    </source>
</evidence>
<dbReference type="CDD" id="cd00448">
    <property type="entry name" value="YjgF_YER057c_UK114_family"/>
    <property type="match status" value="3"/>
</dbReference>
<dbReference type="InterPro" id="IPR042183">
    <property type="entry name" value="MmgE/PrpD_sf_1"/>
</dbReference>
<evidence type="ECO:0000259" key="3">
    <source>
        <dbReference type="Pfam" id="PF19305"/>
    </source>
</evidence>
<dbReference type="PANTHER" id="PTHR16943:SF8">
    <property type="entry name" value="2-METHYLCITRATE DEHYDRATASE"/>
    <property type="match status" value="1"/>
</dbReference>
<dbReference type="Proteomes" id="UP001602013">
    <property type="component" value="Unassembled WGS sequence"/>
</dbReference>
<dbReference type="SUPFAM" id="SSF55298">
    <property type="entry name" value="YjgF-like"/>
    <property type="match status" value="2"/>
</dbReference>
<dbReference type="PANTHER" id="PTHR16943">
    <property type="entry name" value="2-METHYLCITRATE DEHYDRATASE-RELATED"/>
    <property type="match status" value="1"/>
</dbReference>
<sequence length="851" mass="86716">MTEPTGGTGRTDRTVAQELARWATELRLADVPEPVRAAALRHLLDGLGTAAAAVRYRAAEPALAVAADLGGPPEASVLRGGPKVGAPAAALANGTLVHALDFDDTHAAGLVHATAPVLPAVLAVGEEAGASGAEVLTAAVVGLETVCRLGAAAPHGFHARGLHATSVCGVFAAALAAARLYGLVPDQVVQALGIAGSQTGGLMEFINTGASTKRLHPGFAAHGGVLAARLAARGATGPASVFEGEYGLYGVLAGRRIDGGTVVAGLGERWELTRITVKPYPVCQLSHAPLDAAAALRPRVAGRAVDEVIVQIHPDAAQFVCGPGRERPASPYAAKFSLPWCLAAMLIDGAVTVATFDDLEREDLASLAARVRHEIADFGGAAADQPGRVSALLADGSRVAADVPRSGGGPEDPGLDDLVRAKALANLGGGPAAGRVAAIVADLAAQPSLAPLMTALTEALTEALTAPAGSGGHGRAVRTVAREVVRAASPTTAPRPRAIRTGEDPMTVHLPAAPGYTGAVAGLRTAGLDVADVVHIVEYVTAAALAGYDGVTAARERFLGGRAVPVATVPVAALLDAAEPYAVELTAYPGGGEPVEAHPDTGFHRGSLMIAGDVVYLPGIAPCDAGGLVHPGDFRAQYRYCLDRAADLLKAAGLGPGALVRTVDYTTTATRAEYPRCGRPRREVLGGTGTDGVAVFPGAAGILVDQPLLPGALVSLQAIASRAPLRTVNPGWRRYESLTYKPGLAAGEMLFMSGFGALEPATQKAIFAGDLLAQAEFTYAGVAAVLREAGLDGRDVTHLIEYVTPEGVAGYPELAGLRERYFGRAPVSAVVCSALLRPEFLIEVVPVAALR</sequence>
<dbReference type="InterPro" id="IPR045336">
    <property type="entry name" value="MmgE_PrpD_N"/>
</dbReference>
<name>A0ABW6T0I9_9ACTN</name>
<dbReference type="Pfam" id="PF03972">
    <property type="entry name" value="MmgE_PrpD_N"/>
    <property type="match status" value="1"/>
</dbReference>
<comment type="caution">
    <text evidence="4">The sequence shown here is derived from an EMBL/GenBank/DDBJ whole genome shotgun (WGS) entry which is preliminary data.</text>
</comment>
<dbReference type="InterPro" id="IPR036148">
    <property type="entry name" value="MmgE/PrpD_sf"/>
</dbReference>
<dbReference type="InterPro" id="IPR005656">
    <property type="entry name" value="MmgE_PrpD"/>
</dbReference>
<dbReference type="RefSeq" id="WP_387415436.1">
    <property type="nucleotide sequence ID" value="NZ_JBIASD010000021.1"/>
</dbReference>
<reference evidence="4 5" key="1">
    <citation type="submission" date="2024-10" db="EMBL/GenBank/DDBJ databases">
        <title>The Natural Products Discovery Center: Release of the First 8490 Sequenced Strains for Exploring Actinobacteria Biosynthetic Diversity.</title>
        <authorList>
            <person name="Kalkreuter E."/>
            <person name="Kautsar S.A."/>
            <person name="Yang D."/>
            <person name="Bader C.D."/>
            <person name="Teijaro C.N."/>
            <person name="Fluegel L."/>
            <person name="Davis C.M."/>
            <person name="Simpson J.R."/>
            <person name="Lauterbach L."/>
            <person name="Steele A.D."/>
            <person name="Gui C."/>
            <person name="Meng S."/>
            <person name="Li G."/>
            <person name="Viehrig K."/>
            <person name="Ye F."/>
            <person name="Su P."/>
            <person name="Kiefer A.F."/>
            <person name="Nichols A."/>
            <person name="Cepeda A.J."/>
            <person name="Yan W."/>
            <person name="Fan B."/>
            <person name="Jiang Y."/>
            <person name="Adhikari A."/>
            <person name="Zheng C.-J."/>
            <person name="Schuster L."/>
            <person name="Cowan T.M."/>
            <person name="Smanski M.J."/>
            <person name="Chevrette M.G."/>
            <person name="De Carvalho L.P.S."/>
            <person name="Shen B."/>
        </authorList>
    </citation>
    <scope>NUCLEOTIDE SEQUENCE [LARGE SCALE GENOMIC DNA]</scope>
    <source>
        <strain evidence="4 5">NPDC002173</strain>
    </source>
</reference>
<dbReference type="SUPFAM" id="SSF103378">
    <property type="entry name" value="2-methylcitrate dehydratase PrpD"/>
    <property type="match status" value="1"/>
</dbReference>
<evidence type="ECO:0000313" key="5">
    <source>
        <dbReference type="Proteomes" id="UP001602013"/>
    </source>
</evidence>
<dbReference type="Pfam" id="PF01042">
    <property type="entry name" value="Ribonuc_L-PSP"/>
    <property type="match status" value="1"/>
</dbReference>
<protein>
    <submittedName>
        <fullName evidence="4">MmgE/PrpD family protein</fullName>
    </submittedName>
</protein>
<feature type="domain" description="MmgE/PrpD N-terminal" evidence="2">
    <location>
        <begin position="17"/>
        <end position="254"/>
    </location>
</feature>
<evidence type="ECO:0000259" key="2">
    <source>
        <dbReference type="Pfam" id="PF03972"/>
    </source>
</evidence>
<comment type="similarity">
    <text evidence="1">Belongs to the PrpD family.</text>
</comment>
<dbReference type="EMBL" id="JBIASD010000021">
    <property type="protein sequence ID" value="MFF3669390.1"/>
    <property type="molecule type" value="Genomic_DNA"/>
</dbReference>